<comment type="similarity">
    <text evidence="4">Belongs to the Nudix hydrolase family. RppH subfamily.</text>
</comment>
<dbReference type="EMBL" id="QUMO01000002">
    <property type="protein sequence ID" value="REF87328.1"/>
    <property type="molecule type" value="Genomic_DNA"/>
</dbReference>
<evidence type="ECO:0000256" key="2">
    <source>
        <dbReference type="ARBA" id="ARBA00001946"/>
    </source>
</evidence>
<dbReference type="InterPro" id="IPR020084">
    <property type="entry name" value="NUDIX_hydrolase_CS"/>
</dbReference>
<comment type="function">
    <text evidence="4">Accelerates the degradation of transcripts by removing pyrophosphate from the 5'-end of triphosphorylated RNA, leading to a more labile monophosphorylated state that can stimulate subsequent ribonuclease cleavage.</text>
</comment>
<evidence type="ECO:0000256" key="4">
    <source>
        <dbReference type="HAMAP-Rule" id="MF_00298"/>
    </source>
</evidence>
<dbReference type="GO" id="GO:0008893">
    <property type="term" value="F:guanosine-3',5'-bis(diphosphate) 3'-diphosphatase activity"/>
    <property type="evidence" value="ECO:0007669"/>
    <property type="project" value="TreeGrafter"/>
</dbReference>
<dbReference type="InterPro" id="IPR020476">
    <property type="entry name" value="Nudix_hydrolase"/>
</dbReference>
<sequence length="163" mass="19247">MSEFLDYRPCVGIMLLNREGLVFIGRRRHRRREHFDFDWQMPQGGIDPGEAAYDAAVRELFEETNVSSTKLLAEAPAWYSYDLPAESARASWRGRYRGQRQKWFALRFEGDESEIDIHTPGGDAHPEFDAWRWERIERLPQLIVPFKREVYESVIRDFGHLAE</sequence>
<dbReference type="RefSeq" id="WP_115835549.1">
    <property type="nucleotide sequence ID" value="NZ_CP025086.1"/>
</dbReference>
<evidence type="ECO:0000313" key="7">
    <source>
        <dbReference type="Proteomes" id="UP000256900"/>
    </source>
</evidence>
<dbReference type="AlphaFoldDB" id="A0A3D9YZS4"/>
<dbReference type="HAMAP" id="MF_00298">
    <property type="entry name" value="Nudix_RppH"/>
    <property type="match status" value="1"/>
</dbReference>
<feature type="domain" description="Nudix hydrolase" evidence="5">
    <location>
        <begin position="6"/>
        <end position="156"/>
    </location>
</feature>
<dbReference type="InterPro" id="IPR015797">
    <property type="entry name" value="NUDIX_hydrolase-like_dom_sf"/>
</dbReference>
<name>A0A3D9YZS4_9HYPH</name>
<dbReference type="Proteomes" id="UP000256900">
    <property type="component" value="Unassembled WGS sequence"/>
</dbReference>
<keyword evidence="7" id="KW-1185">Reference proteome</keyword>
<dbReference type="GO" id="GO:0034432">
    <property type="term" value="F:bis(5'-adenosyl)-pentaphosphatase activity"/>
    <property type="evidence" value="ECO:0007669"/>
    <property type="project" value="TreeGrafter"/>
</dbReference>
<comment type="cofactor">
    <cofactor evidence="2">
        <name>Mg(2+)</name>
        <dbReference type="ChEBI" id="CHEBI:18420"/>
    </cofactor>
</comment>
<dbReference type="GO" id="GO:0019693">
    <property type="term" value="P:ribose phosphate metabolic process"/>
    <property type="evidence" value="ECO:0007669"/>
    <property type="project" value="TreeGrafter"/>
</dbReference>
<evidence type="ECO:0000256" key="3">
    <source>
        <dbReference type="ARBA" id="ARBA00022801"/>
    </source>
</evidence>
<comment type="cofactor">
    <cofactor evidence="4">
        <name>a divalent metal cation</name>
        <dbReference type="ChEBI" id="CHEBI:60240"/>
    </cofactor>
</comment>
<feature type="short sequence motif" description="Nudix box" evidence="4">
    <location>
        <begin position="44"/>
        <end position="65"/>
    </location>
</feature>
<evidence type="ECO:0000313" key="6">
    <source>
        <dbReference type="EMBL" id="REF87328.1"/>
    </source>
</evidence>
<gene>
    <name evidence="4" type="primary">rppH</name>
    <name evidence="4" type="synonym">nudH</name>
    <name evidence="6" type="ORF">DES32_0948</name>
</gene>
<dbReference type="PRINTS" id="PR00502">
    <property type="entry name" value="NUDIXFAMILY"/>
</dbReference>
<dbReference type="Gene3D" id="3.90.79.10">
    <property type="entry name" value="Nucleoside Triphosphate Pyrophosphohydrolase"/>
    <property type="match status" value="1"/>
</dbReference>
<accession>A0A3D9YZS4</accession>
<comment type="cofactor">
    <cofactor evidence="1">
        <name>Mn(2+)</name>
        <dbReference type="ChEBI" id="CHEBI:29035"/>
    </cofactor>
</comment>
<dbReference type="InterPro" id="IPR000086">
    <property type="entry name" value="NUDIX_hydrolase_dom"/>
</dbReference>
<dbReference type="NCBIfam" id="NF001938">
    <property type="entry name" value="PRK00714.1-5"/>
    <property type="match status" value="1"/>
</dbReference>
<dbReference type="PANTHER" id="PTHR11839:SF22">
    <property type="entry name" value="NUDIX HYDROLASE 26, CHLOROPLASTIC"/>
    <property type="match status" value="1"/>
</dbReference>
<proteinExistence type="inferred from homology"/>
<dbReference type="Pfam" id="PF00293">
    <property type="entry name" value="NUDIX"/>
    <property type="match status" value="1"/>
</dbReference>
<protein>
    <recommendedName>
        <fullName evidence="4">RNA pyrophosphohydrolase</fullName>
        <ecNumber evidence="4">3.6.1.-</ecNumber>
    </recommendedName>
    <alternativeName>
        <fullName evidence="4">(Di)nucleoside polyphosphate hydrolase</fullName>
    </alternativeName>
</protein>
<dbReference type="EC" id="3.6.1.-" evidence="4"/>
<reference evidence="6 7" key="1">
    <citation type="submission" date="2018-08" db="EMBL/GenBank/DDBJ databases">
        <title>Genomic Encyclopedia of Type Strains, Phase IV (KMG-IV): sequencing the most valuable type-strain genomes for metagenomic binning, comparative biology and taxonomic classification.</title>
        <authorList>
            <person name="Goeker M."/>
        </authorList>
    </citation>
    <scope>NUCLEOTIDE SEQUENCE [LARGE SCALE GENOMIC DNA]</scope>
    <source>
        <strain evidence="6 7">BW863</strain>
    </source>
</reference>
<dbReference type="PANTHER" id="PTHR11839">
    <property type="entry name" value="UDP/ADP-SUGAR PYROPHOSPHATASE"/>
    <property type="match status" value="1"/>
</dbReference>
<evidence type="ECO:0000256" key="1">
    <source>
        <dbReference type="ARBA" id="ARBA00001936"/>
    </source>
</evidence>
<evidence type="ECO:0000259" key="5">
    <source>
        <dbReference type="PROSITE" id="PS51462"/>
    </source>
</evidence>
<keyword evidence="3 4" id="KW-0378">Hydrolase</keyword>
<dbReference type="PROSITE" id="PS00893">
    <property type="entry name" value="NUDIX_BOX"/>
    <property type="match status" value="1"/>
</dbReference>
<comment type="caution">
    <text evidence="6">The sequence shown here is derived from an EMBL/GenBank/DDBJ whole genome shotgun (WGS) entry which is preliminary data.</text>
</comment>
<dbReference type="SUPFAM" id="SSF55811">
    <property type="entry name" value="Nudix"/>
    <property type="match status" value="1"/>
</dbReference>
<dbReference type="CDD" id="cd03671">
    <property type="entry name" value="NUDIX_Ap4A_hydrolase_plant_like"/>
    <property type="match status" value="1"/>
</dbReference>
<dbReference type="InterPro" id="IPR022927">
    <property type="entry name" value="RppH"/>
</dbReference>
<dbReference type="PROSITE" id="PS51462">
    <property type="entry name" value="NUDIX"/>
    <property type="match status" value="1"/>
</dbReference>
<dbReference type="OrthoDB" id="9816040at2"/>
<dbReference type="GO" id="GO:0006753">
    <property type="term" value="P:nucleoside phosphate metabolic process"/>
    <property type="evidence" value="ECO:0007669"/>
    <property type="project" value="TreeGrafter"/>
</dbReference>
<organism evidence="6 7">
    <name type="scientific">Methylovirgula ligni</name>
    <dbReference type="NCBI Taxonomy" id="569860"/>
    <lineage>
        <taxon>Bacteria</taxon>
        <taxon>Pseudomonadati</taxon>
        <taxon>Pseudomonadota</taxon>
        <taxon>Alphaproteobacteria</taxon>
        <taxon>Hyphomicrobiales</taxon>
        <taxon>Beijerinckiaceae</taxon>
        <taxon>Methylovirgula</taxon>
    </lineage>
</organism>